<dbReference type="InterPro" id="IPR036049">
    <property type="entry name" value="Ribosomal_uL29_sf"/>
</dbReference>
<dbReference type="GO" id="GO:0005840">
    <property type="term" value="C:ribosome"/>
    <property type="evidence" value="ECO:0007669"/>
    <property type="project" value="UniProtKB-KW"/>
</dbReference>
<gene>
    <name evidence="5" type="primary">rpmC</name>
    <name evidence="6" type="ORF">A2134_02825</name>
</gene>
<evidence type="ECO:0000313" key="6">
    <source>
        <dbReference type="EMBL" id="OGY25752.1"/>
    </source>
</evidence>
<dbReference type="SUPFAM" id="SSF46561">
    <property type="entry name" value="Ribosomal protein L29 (L29p)"/>
    <property type="match status" value="1"/>
</dbReference>
<keyword evidence="3 5" id="KW-0687">Ribonucleoprotein</keyword>
<dbReference type="HAMAP" id="MF_00374">
    <property type="entry name" value="Ribosomal_uL29"/>
    <property type="match status" value="1"/>
</dbReference>
<dbReference type="GO" id="GO:0003735">
    <property type="term" value="F:structural constituent of ribosome"/>
    <property type="evidence" value="ECO:0007669"/>
    <property type="project" value="InterPro"/>
</dbReference>
<reference evidence="6 7" key="1">
    <citation type="journal article" date="2016" name="Nat. Commun.">
        <title>Thousands of microbial genomes shed light on interconnected biogeochemical processes in an aquifer system.</title>
        <authorList>
            <person name="Anantharaman K."/>
            <person name="Brown C.T."/>
            <person name="Hug L.A."/>
            <person name="Sharon I."/>
            <person name="Castelle C.J."/>
            <person name="Probst A.J."/>
            <person name="Thomas B.C."/>
            <person name="Singh A."/>
            <person name="Wilkins M.J."/>
            <person name="Karaoz U."/>
            <person name="Brodie E.L."/>
            <person name="Williams K.H."/>
            <person name="Hubbard S.S."/>
            <person name="Banfield J.F."/>
        </authorList>
    </citation>
    <scope>NUCLEOTIDE SEQUENCE [LARGE SCALE GENOMIC DNA]</scope>
</reference>
<proteinExistence type="inferred from homology"/>
<evidence type="ECO:0000256" key="5">
    <source>
        <dbReference type="HAMAP-Rule" id="MF_00374"/>
    </source>
</evidence>
<organism evidence="6 7">
    <name type="scientific">Candidatus Woykebacteria bacterium RBG_16_39_9b</name>
    <dbReference type="NCBI Taxonomy" id="1802595"/>
    <lineage>
        <taxon>Bacteria</taxon>
        <taxon>Candidatus Woykeibacteriota</taxon>
    </lineage>
</organism>
<name>A0A1G1WDH8_9BACT</name>
<dbReference type="InterPro" id="IPR001854">
    <property type="entry name" value="Ribosomal_uL29"/>
</dbReference>
<dbReference type="NCBIfam" id="TIGR00012">
    <property type="entry name" value="L29"/>
    <property type="match status" value="1"/>
</dbReference>
<dbReference type="Pfam" id="PF00831">
    <property type="entry name" value="Ribosomal_L29"/>
    <property type="match status" value="1"/>
</dbReference>
<evidence type="ECO:0000256" key="4">
    <source>
        <dbReference type="ARBA" id="ARBA00035204"/>
    </source>
</evidence>
<dbReference type="EMBL" id="MHCR01000010">
    <property type="protein sequence ID" value="OGY25752.1"/>
    <property type="molecule type" value="Genomic_DNA"/>
</dbReference>
<protein>
    <recommendedName>
        <fullName evidence="4 5">Large ribosomal subunit protein uL29</fullName>
    </recommendedName>
</protein>
<dbReference type="STRING" id="1802595.A2134_02825"/>
<dbReference type="AlphaFoldDB" id="A0A1G1WDH8"/>
<sequence length="61" mass="7206">MKKNELNDKNVMELKKLLTESREELAKIRLDHNQNKLKDPSLIRIKKHSIARILTKIKEIG</sequence>
<keyword evidence="2 5" id="KW-0689">Ribosomal protein</keyword>
<dbReference type="Gene3D" id="1.10.287.310">
    <property type="match status" value="1"/>
</dbReference>
<comment type="caution">
    <text evidence="6">The sequence shown here is derived from an EMBL/GenBank/DDBJ whole genome shotgun (WGS) entry which is preliminary data.</text>
</comment>
<dbReference type="Proteomes" id="UP000178162">
    <property type="component" value="Unassembled WGS sequence"/>
</dbReference>
<accession>A0A1G1WDH8</accession>
<evidence type="ECO:0000256" key="1">
    <source>
        <dbReference type="ARBA" id="ARBA00009254"/>
    </source>
</evidence>
<comment type="similarity">
    <text evidence="1 5">Belongs to the universal ribosomal protein uL29 family.</text>
</comment>
<dbReference type="GO" id="GO:0006412">
    <property type="term" value="P:translation"/>
    <property type="evidence" value="ECO:0007669"/>
    <property type="project" value="UniProtKB-UniRule"/>
</dbReference>
<dbReference type="GO" id="GO:1990904">
    <property type="term" value="C:ribonucleoprotein complex"/>
    <property type="evidence" value="ECO:0007669"/>
    <property type="project" value="UniProtKB-KW"/>
</dbReference>
<evidence type="ECO:0000313" key="7">
    <source>
        <dbReference type="Proteomes" id="UP000178162"/>
    </source>
</evidence>
<evidence type="ECO:0000256" key="2">
    <source>
        <dbReference type="ARBA" id="ARBA00022980"/>
    </source>
</evidence>
<evidence type="ECO:0000256" key="3">
    <source>
        <dbReference type="ARBA" id="ARBA00023274"/>
    </source>
</evidence>